<sequence length="608" mass="61683">MRSHLPLRPRRLRAPAVLGALLAMIAGLLAGPLATTAAAESYTPIAGAGSTWAENAVDEWRRAVNQYGMRISYAGTGSSDGRRQFLSGTVDFAVSDIPFQTNPTDGSAAERPAGGSYAYMPIVAGGTVFMYHLTVNGQRVTNLRLSGDVVTKIFTGAIKTWDDPVIKADNPGLQLPHRTIVPVVRSDGSGSTAQFTLWMANQHKGLWQDYCRKVGRSGACGQTSYFPTVPGMIAQSGDLGVAGYVAQSYGEGAIGYVNYSYALNAHYPVAKVLNRAGYYTEPTPQNVAVSLLKAKINTNKNSPDYLTQQLDGVYNDSDRRNYPLSSYSYMILPLKVQGTFTKEKGKTLGAFSYYFMCQGQQQAPQLGYSPLPINLVEAGFDQIRRIPGVQAQNINIKGCNNPTFTADGRNKLAETAPYPAECDKKGAAACTTGSGGAKSGGSGTSGGASGGSTGGGTTGGTNGGATGGTTGGSATGGSTGGAATGGSASGGASGGGSGDTGGAGGAGASGGTGADGGGQPAVDPDTGQTLAPNGTSGGGATVADGTIALAQPVAVAGRHGWTGAQTLMLISALLLLGLVLLPSVVSRAITARTGDRGGHGRFTDGGSR</sequence>
<evidence type="ECO:0000256" key="5">
    <source>
        <dbReference type="SAM" id="Phobius"/>
    </source>
</evidence>
<dbReference type="RefSeq" id="WP_150478269.1">
    <property type="nucleotide sequence ID" value="NZ_CP023747.1"/>
</dbReference>
<keyword evidence="5" id="KW-1133">Transmembrane helix</keyword>
<gene>
    <name evidence="7" type="primary">pstS</name>
    <name evidence="7" type="ORF">CP978_20905</name>
</gene>
<dbReference type="NCBIfam" id="TIGR00975">
    <property type="entry name" value="3a0107s03"/>
    <property type="match status" value="1"/>
</dbReference>
<dbReference type="PANTHER" id="PTHR42996">
    <property type="entry name" value="PHOSPHATE-BINDING PROTEIN PSTS"/>
    <property type="match status" value="1"/>
</dbReference>
<feature type="region of interest" description="Disordered" evidence="4">
    <location>
        <begin position="433"/>
        <end position="538"/>
    </location>
</feature>
<protein>
    <submittedName>
        <fullName evidence="7">Phosphate ABC transporter substrate-binding protein PstS</fullName>
    </submittedName>
</protein>
<name>A0A5P2W408_9ACTN</name>
<dbReference type="SUPFAM" id="SSF53850">
    <property type="entry name" value="Periplasmic binding protein-like II"/>
    <property type="match status" value="1"/>
</dbReference>
<dbReference type="Gene3D" id="3.40.190.10">
    <property type="entry name" value="Periplasmic binding protein-like II"/>
    <property type="match status" value="2"/>
</dbReference>
<organism evidence="7 8">
    <name type="scientific">Streptomyces nodosus</name>
    <dbReference type="NCBI Taxonomy" id="40318"/>
    <lineage>
        <taxon>Bacteria</taxon>
        <taxon>Bacillati</taxon>
        <taxon>Actinomycetota</taxon>
        <taxon>Actinomycetes</taxon>
        <taxon>Kitasatosporales</taxon>
        <taxon>Streptomycetaceae</taxon>
        <taxon>Streptomyces</taxon>
    </lineage>
</organism>
<evidence type="ECO:0000313" key="8">
    <source>
        <dbReference type="Proteomes" id="UP000325763"/>
    </source>
</evidence>
<proteinExistence type="inferred from homology"/>
<evidence type="ECO:0000313" key="7">
    <source>
        <dbReference type="EMBL" id="QEV40684.1"/>
    </source>
</evidence>
<keyword evidence="5" id="KW-0812">Transmembrane</keyword>
<feature type="transmembrane region" description="Helical" evidence="5">
    <location>
        <begin position="567"/>
        <end position="586"/>
    </location>
</feature>
<feature type="compositionally biased region" description="Gly residues" evidence="4">
    <location>
        <begin position="433"/>
        <end position="519"/>
    </location>
</feature>
<evidence type="ECO:0000259" key="6">
    <source>
        <dbReference type="Pfam" id="PF12849"/>
    </source>
</evidence>
<dbReference type="EMBL" id="CP023747">
    <property type="protein sequence ID" value="QEV40684.1"/>
    <property type="molecule type" value="Genomic_DNA"/>
</dbReference>
<dbReference type="InterPro" id="IPR005673">
    <property type="entry name" value="ABC_phos-bd_PstS"/>
</dbReference>
<dbReference type="AlphaFoldDB" id="A0A5P2W408"/>
<dbReference type="KEGG" id="snq:CP978_20905"/>
<dbReference type="Proteomes" id="UP000325763">
    <property type="component" value="Chromosome"/>
</dbReference>
<keyword evidence="3" id="KW-0592">Phosphate transport</keyword>
<evidence type="ECO:0000256" key="3">
    <source>
        <dbReference type="ARBA" id="ARBA00022592"/>
    </source>
</evidence>
<comment type="similarity">
    <text evidence="1">Belongs to the PstS family.</text>
</comment>
<keyword evidence="5" id="KW-0472">Membrane</keyword>
<dbReference type="InterPro" id="IPR050962">
    <property type="entry name" value="Phosphate-bind_PstS"/>
</dbReference>
<dbReference type="CDD" id="cd13565">
    <property type="entry name" value="PBP2_PstS"/>
    <property type="match status" value="1"/>
</dbReference>
<dbReference type="PANTHER" id="PTHR42996:SF1">
    <property type="entry name" value="PHOSPHATE-BINDING PROTEIN PSTS"/>
    <property type="match status" value="1"/>
</dbReference>
<evidence type="ECO:0000256" key="4">
    <source>
        <dbReference type="SAM" id="MobiDB-lite"/>
    </source>
</evidence>
<dbReference type="GO" id="GO:0043190">
    <property type="term" value="C:ATP-binding cassette (ABC) transporter complex"/>
    <property type="evidence" value="ECO:0007669"/>
    <property type="project" value="InterPro"/>
</dbReference>
<dbReference type="GO" id="GO:0042301">
    <property type="term" value="F:phosphate ion binding"/>
    <property type="evidence" value="ECO:0007669"/>
    <property type="project" value="InterPro"/>
</dbReference>
<accession>A0A5P2W408</accession>
<dbReference type="InterPro" id="IPR024370">
    <property type="entry name" value="PBP_domain"/>
</dbReference>
<dbReference type="Pfam" id="PF12849">
    <property type="entry name" value="PBP_like_2"/>
    <property type="match status" value="1"/>
</dbReference>
<keyword evidence="2" id="KW-0813">Transport</keyword>
<evidence type="ECO:0000256" key="2">
    <source>
        <dbReference type="ARBA" id="ARBA00022448"/>
    </source>
</evidence>
<evidence type="ECO:0000256" key="1">
    <source>
        <dbReference type="ARBA" id="ARBA00008725"/>
    </source>
</evidence>
<feature type="domain" description="PBP" evidence="6">
    <location>
        <begin position="35"/>
        <end position="357"/>
    </location>
</feature>
<dbReference type="GO" id="GO:0035435">
    <property type="term" value="P:phosphate ion transmembrane transport"/>
    <property type="evidence" value="ECO:0007669"/>
    <property type="project" value="InterPro"/>
</dbReference>
<reference evidence="7 8" key="1">
    <citation type="submission" date="2017-09" db="EMBL/GenBank/DDBJ databases">
        <title>Streptomyces genome completion.</title>
        <authorList>
            <person name="Lee N."/>
            <person name="Cho B.-K."/>
        </authorList>
    </citation>
    <scope>NUCLEOTIDE SEQUENCE [LARGE SCALE GENOMIC DNA]</scope>
    <source>
        <strain evidence="7 8">ATCC 14899</strain>
    </source>
</reference>